<evidence type="ECO:0000313" key="18">
    <source>
        <dbReference type="EMBL" id="SMO75161.1"/>
    </source>
</evidence>
<dbReference type="Gene3D" id="3.40.50.300">
    <property type="entry name" value="P-loop containing nucleotide triphosphate hydrolases"/>
    <property type="match status" value="4"/>
</dbReference>
<dbReference type="PANTHER" id="PTHR11070">
    <property type="entry name" value="UVRD / RECB / PCRA DNA HELICASE FAMILY MEMBER"/>
    <property type="match status" value="1"/>
</dbReference>
<keyword evidence="4 14" id="KW-0378">Hydrolase</keyword>
<dbReference type="PROSITE" id="PS51198">
    <property type="entry name" value="UVRD_HELICASE_ATP_BIND"/>
    <property type="match status" value="1"/>
</dbReference>
<dbReference type="InterPro" id="IPR027417">
    <property type="entry name" value="P-loop_NTPase"/>
</dbReference>
<evidence type="ECO:0000259" key="17">
    <source>
        <dbReference type="PROSITE" id="PS51217"/>
    </source>
</evidence>
<feature type="region of interest" description="Disordered" evidence="15">
    <location>
        <begin position="712"/>
        <end position="732"/>
    </location>
</feature>
<evidence type="ECO:0000313" key="19">
    <source>
        <dbReference type="Proteomes" id="UP000315460"/>
    </source>
</evidence>
<dbReference type="Pfam" id="PF00580">
    <property type="entry name" value="UvrD-helicase"/>
    <property type="match status" value="1"/>
</dbReference>
<dbReference type="InterPro" id="IPR000212">
    <property type="entry name" value="DNA_helicase_UvrD/REP"/>
</dbReference>
<comment type="catalytic activity">
    <reaction evidence="13">
        <text>ATP + H2O = ADP + phosphate + H(+)</text>
        <dbReference type="Rhea" id="RHEA:13065"/>
        <dbReference type="ChEBI" id="CHEBI:15377"/>
        <dbReference type="ChEBI" id="CHEBI:15378"/>
        <dbReference type="ChEBI" id="CHEBI:30616"/>
        <dbReference type="ChEBI" id="CHEBI:43474"/>
        <dbReference type="ChEBI" id="CHEBI:456216"/>
        <dbReference type="EC" id="5.6.2.4"/>
    </reaction>
</comment>
<dbReference type="EC" id="5.6.2.4" evidence="12"/>
<keyword evidence="3" id="KW-0227">DNA damage</keyword>
<evidence type="ECO:0000256" key="14">
    <source>
        <dbReference type="PROSITE-ProRule" id="PRU00560"/>
    </source>
</evidence>
<proteinExistence type="predicted"/>
<evidence type="ECO:0000256" key="4">
    <source>
        <dbReference type="ARBA" id="ARBA00022801"/>
    </source>
</evidence>
<feature type="domain" description="UvrD-like helicase ATP-binding" evidence="16">
    <location>
        <begin position="17"/>
        <end position="359"/>
    </location>
</feature>
<dbReference type="Pfam" id="PF13361">
    <property type="entry name" value="UvrD_C"/>
    <property type="match status" value="2"/>
</dbReference>
<dbReference type="Gene3D" id="3.90.320.10">
    <property type="match status" value="1"/>
</dbReference>
<evidence type="ECO:0000256" key="11">
    <source>
        <dbReference type="ARBA" id="ARBA00034617"/>
    </source>
</evidence>
<dbReference type="PANTHER" id="PTHR11070:SF55">
    <property type="entry name" value="DNA 3'-5' HELICASE"/>
    <property type="match status" value="1"/>
</dbReference>
<dbReference type="CDD" id="cd17932">
    <property type="entry name" value="DEXQc_UvrD"/>
    <property type="match status" value="1"/>
</dbReference>
<evidence type="ECO:0000256" key="9">
    <source>
        <dbReference type="ARBA" id="ARBA00023204"/>
    </source>
</evidence>
<evidence type="ECO:0000256" key="12">
    <source>
        <dbReference type="ARBA" id="ARBA00034808"/>
    </source>
</evidence>
<comment type="caution">
    <text evidence="18">The sequence shown here is derived from an EMBL/GenBank/DDBJ whole genome shotgun (WGS) entry which is preliminary data.</text>
</comment>
<name>A0ABY1N314_9ACTN</name>
<keyword evidence="10" id="KW-0413">Isomerase</keyword>
<evidence type="ECO:0000256" key="5">
    <source>
        <dbReference type="ARBA" id="ARBA00022806"/>
    </source>
</evidence>
<keyword evidence="5 14" id="KW-0347">Helicase</keyword>
<dbReference type="InterPro" id="IPR011604">
    <property type="entry name" value="PDDEXK-like_dom_sf"/>
</dbReference>
<dbReference type="Pfam" id="PF12705">
    <property type="entry name" value="PDDEXK_1"/>
    <property type="match status" value="1"/>
</dbReference>
<keyword evidence="1" id="KW-0540">Nuclease</keyword>
<evidence type="ECO:0000256" key="6">
    <source>
        <dbReference type="ARBA" id="ARBA00022839"/>
    </source>
</evidence>
<dbReference type="InterPro" id="IPR011335">
    <property type="entry name" value="Restrct_endonuc-II-like"/>
</dbReference>
<dbReference type="InterPro" id="IPR014016">
    <property type="entry name" value="UvrD-like_ATP-bd"/>
</dbReference>
<reference evidence="18 19" key="1">
    <citation type="submission" date="2017-05" db="EMBL/GenBank/DDBJ databases">
        <authorList>
            <person name="Varghese N."/>
            <person name="Submissions S."/>
        </authorList>
    </citation>
    <scope>NUCLEOTIDE SEQUENCE [LARGE SCALE GENOMIC DNA]</scope>
    <source>
        <strain evidence="18 19">DSM 45139</strain>
    </source>
</reference>
<feature type="binding site" evidence="14">
    <location>
        <begin position="38"/>
        <end position="45"/>
    </location>
    <ligand>
        <name>ATP</name>
        <dbReference type="ChEBI" id="CHEBI:30616"/>
    </ligand>
</feature>
<keyword evidence="2 14" id="KW-0547">Nucleotide-binding</keyword>
<evidence type="ECO:0000256" key="15">
    <source>
        <dbReference type="SAM" id="MobiDB-lite"/>
    </source>
</evidence>
<evidence type="ECO:0000259" key="16">
    <source>
        <dbReference type="PROSITE" id="PS51198"/>
    </source>
</evidence>
<keyword evidence="8" id="KW-0238">DNA-binding</keyword>
<dbReference type="InterPro" id="IPR014017">
    <property type="entry name" value="DNA_helicase_UvrD-like_C"/>
</dbReference>
<keyword evidence="9" id="KW-0234">DNA repair</keyword>
<dbReference type="EMBL" id="FXTG01000005">
    <property type="protein sequence ID" value="SMO75161.1"/>
    <property type="molecule type" value="Genomic_DNA"/>
</dbReference>
<keyword evidence="19" id="KW-1185">Reference proteome</keyword>
<dbReference type="SUPFAM" id="SSF52980">
    <property type="entry name" value="Restriction endonuclease-like"/>
    <property type="match status" value="1"/>
</dbReference>
<accession>A0ABY1N314</accession>
<evidence type="ECO:0000256" key="7">
    <source>
        <dbReference type="ARBA" id="ARBA00022840"/>
    </source>
</evidence>
<evidence type="ECO:0000256" key="1">
    <source>
        <dbReference type="ARBA" id="ARBA00022722"/>
    </source>
</evidence>
<dbReference type="GO" id="GO:0004386">
    <property type="term" value="F:helicase activity"/>
    <property type="evidence" value="ECO:0007669"/>
    <property type="project" value="UniProtKB-KW"/>
</dbReference>
<sequence length="1118" mass="119273">MTTMIEPDAIADALGIHRPTREQAEVIAGPAEPTLVLAGAGAGKTETMAARVVWLVANGYARPGEILGLTFTRKAAQQLSRRIRRRLDALARSPLCTGPGAAPGIAEAIRTEDPQISTYHAFAGTLLGTYGLLVPVEPDARLLTPTAAFQLAHDVVSRWESPLTTGSTPGRVTRDVLTLAGQLSDHLVTTDDLRTDPDLMTTLVATLPPGPRQRQAPTRWLQETADVQGHRDELADLVDAVAARMRTESALDHGSQMALSATVARDHPQVGQAERRAFRVVLLDEYQDTGHSQRVLLSSLFGGGAGPVPAVTAVGDPMQSIYGWRGASASNLDRFREDFPLADGRRSHLRELTTSWRNPPEVLTLANRITEPLRGRPGSIPVPELRARPGAEAADLRVAVLDTASDEREWLADAIAARYSAAARDGRTPTAAVLVRRNGDSAAIAAALESRGLAVEVVGVGGLLDVPEVADVVALLTVVSRPGAGPALLRLLSGSRFSLGAADLAALARRASHLSLRRPAAPGGAVTALDQLEDILDGIARGEETDSAGLADALADPGPAGGYSPDGAARISELAGIISGLRARSSAPPARLVAAAEQALGLDAEVRLRQRAGVGEAREQLDALQEVAAGFRPDRGTGLEAFLSYLDLARTVDGGLARGEVAATPGRVQILTVHSAKGLEWEIVAVPHLAQGVFPSDQAPQTSVRTATQLPEHLRGDRESEDNPGGVPVPRLDDVTDRKLLQDALESHVKRVRRRSLDEDRRLFYVAVTRAEQTLLLSGSHWIGGAATPKGPSEFLDEVLEACGGDEPLGEIDHLVVTPSPTNPATTTVVEATWPRPAAPGRVAVARAVDAAVPVDPENEDPPESGPARRWHLAAAPLLADARRAAEQRDEVILPRRLTAGQMVALASDPREFADRLRRPVPFRPDRFARRGTRFHLWLEHRFGATHLLDIDDLPGAGDQGAADGLSEADLTALQEAFEASRWARMTPEAVEVPFEVGLGEHLLRGRMDAVFTATASADTDGDDDPGWIVVDWKTGRVPAERDMPAVALQLAVYRYAWAQIASARLGRLVGLDRVRAAFHYVRSGRTIEPAHLPDADELSRLLSDGLGRGRLLSRGGR</sequence>
<comment type="catalytic activity">
    <reaction evidence="11">
        <text>Couples ATP hydrolysis with the unwinding of duplex DNA by translocating in the 3'-5' direction.</text>
        <dbReference type="EC" id="5.6.2.4"/>
    </reaction>
</comment>
<feature type="domain" description="UvrD-like helicase C-terminal" evidence="17">
    <location>
        <begin position="360"/>
        <end position="678"/>
    </location>
</feature>
<gene>
    <name evidence="18" type="ORF">SAMN06265174_10541</name>
</gene>
<evidence type="ECO:0000256" key="10">
    <source>
        <dbReference type="ARBA" id="ARBA00023235"/>
    </source>
</evidence>
<evidence type="ECO:0000256" key="8">
    <source>
        <dbReference type="ARBA" id="ARBA00023125"/>
    </source>
</evidence>
<keyword evidence="6" id="KW-0269">Exonuclease</keyword>
<dbReference type="SUPFAM" id="SSF52540">
    <property type="entry name" value="P-loop containing nucleoside triphosphate hydrolases"/>
    <property type="match status" value="1"/>
</dbReference>
<keyword evidence="7 14" id="KW-0067">ATP-binding</keyword>
<dbReference type="PROSITE" id="PS51217">
    <property type="entry name" value="UVRD_HELICASE_CTER"/>
    <property type="match status" value="1"/>
</dbReference>
<organism evidence="18 19">
    <name type="scientific">Dietzia kunjamensis subsp. schimae</name>
    <dbReference type="NCBI Taxonomy" id="498198"/>
    <lineage>
        <taxon>Bacteria</taxon>
        <taxon>Bacillati</taxon>
        <taxon>Actinomycetota</taxon>
        <taxon>Actinomycetes</taxon>
        <taxon>Mycobacteriales</taxon>
        <taxon>Dietziaceae</taxon>
        <taxon>Dietzia</taxon>
    </lineage>
</organism>
<evidence type="ECO:0000256" key="3">
    <source>
        <dbReference type="ARBA" id="ARBA00022763"/>
    </source>
</evidence>
<evidence type="ECO:0000256" key="2">
    <source>
        <dbReference type="ARBA" id="ARBA00022741"/>
    </source>
</evidence>
<evidence type="ECO:0000256" key="13">
    <source>
        <dbReference type="ARBA" id="ARBA00048988"/>
    </source>
</evidence>
<dbReference type="Proteomes" id="UP000315460">
    <property type="component" value="Unassembled WGS sequence"/>
</dbReference>
<dbReference type="Gene3D" id="1.10.486.10">
    <property type="entry name" value="PCRA, domain 4"/>
    <property type="match status" value="1"/>
</dbReference>
<dbReference type="InterPro" id="IPR038726">
    <property type="entry name" value="PDDEXK_AddAB-type"/>
</dbReference>
<protein>
    <recommendedName>
        <fullName evidence="12">DNA 3'-5' helicase</fullName>
        <ecNumber evidence="12">5.6.2.4</ecNumber>
    </recommendedName>
</protein>